<name>A0A940YDK9_9BURK</name>
<organism evidence="3 4">
    <name type="scientific">Ideonella alba</name>
    <dbReference type="NCBI Taxonomy" id="2824118"/>
    <lineage>
        <taxon>Bacteria</taxon>
        <taxon>Pseudomonadati</taxon>
        <taxon>Pseudomonadota</taxon>
        <taxon>Betaproteobacteria</taxon>
        <taxon>Burkholderiales</taxon>
        <taxon>Sphaerotilaceae</taxon>
        <taxon>Ideonella</taxon>
    </lineage>
</organism>
<dbReference type="InterPro" id="IPR002821">
    <property type="entry name" value="Hydantoinase_A"/>
</dbReference>
<evidence type="ECO:0000259" key="2">
    <source>
        <dbReference type="Pfam" id="PF01968"/>
    </source>
</evidence>
<protein>
    <submittedName>
        <fullName evidence="3">H4MPT-linked C1 transfer pathway protein</fullName>
    </submittedName>
</protein>
<feature type="domain" description="Hydantoinase A/oxoprolinase" evidence="2">
    <location>
        <begin position="113"/>
        <end position="308"/>
    </location>
</feature>
<dbReference type="Gene3D" id="3.30.420.40">
    <property type="match status" value="1"/>
</dbReference>
<dbReference type="NCBIfam" id="TIGR03123">
    <property type="entry name" value="one_C_unchar_1"/>
    <property type="match status" value="1"/>
</dbReference>
<dbReference type="InterPro" id="IPR043129">
    <property type="entry name" value="ATPase_NBD"/>
</dbReference>
<dbReference type="Gene3D" id="3.30.420.190">
    <property type="entry name" value="conserved archaeal protein q6m145"/>
    <property type="match status" value="1"/>
</dbReference>
<dbReference type="InterPro" id="IPR002756">
    <property type="entry name" value="MfnF"/>
</dbReference>
<evidence type="ECO:0000313" key="4">
    <source>
        <dbReference type="Proteomes" id="UP000676246"/>
    </source>
</evidence>
<evidence type="ECO:0000256" key="1">
    <source>
        <dbReference type="SAM" id="MobiDB-lite"/>
    </source>
</evidence>
<dbReference type="RefSeq" id="WP_210853648.1">
    <property type="nucleotide sequence ID" value="NZ_JAGQDD010000005.1"/>
</dbReference>
<dbReference type="Proteomes" id="UP000676246">
    <property type="component" value="Unassembled WGS sequence"/>
</dbReference>
<dbReference type="SUPFAM" id="SSF53067">
    <property type="entry name" value="Actin-like ATPase domain"/>
    <property type="match status" value="1"/>
</dbReference>
<dbReference type="Pfam" id="PF01968">
    <property type="entry name" value="Hydantoinase_A"/>
    <property type="match status" value="1"/>
</dbReference>
<sequence>MSELVIGWDLGGAHLKACRWADAQVQDVAQWPCPVWQGLPQLEAAMALARARWPDLQRARHALTMTAEMTDLFDDRADGVARLAAAMCAGLDAPVQVYAGPRLAPGPAVLWLDSAQAAAQWQRVASANWLATAQHAAAILGHGVLLDIGSTTTDIIRLADGRPDTRSRSDRDRLASGELVYQGVVRTPLCALAAHVQLQSQRLGVMNEWFATTADVYRLTGELDPAHDQQPSADNGPKDEAGSQARLARMVGCDRRDATAEEWRQLARQWREAQLNRLAEAWQQVQPQRPERVVVAGAGAFLAAALMRRVYGDAAVGIALIDHGRDVARAGPLAGWATVCAPSVAVAALLAGA</sequence>
<comment type="caution">
    <text evidence="3">The sequence shown here is derived from an EMBL/GenBank/DDBJ whole genome shotgun (WGS) entry which is preliminary data.</text>
</comment>
<evidence type="ECO:0000313" key="3">
    <source>
        <dbReference type="EMBL" id="MBQ0930672.1"/>
    </source>
</evidence>
<feature type="region of interest" description="Disordered" evidence="1">
    <location>
        <begin position="224"/>
        <end position="243"/>
    </location>
</feature>
<proteinExistence type="predicted"/>
<gene>
    <name evidence="3" type="ORF">KAK03_09240</name>
</gene>
<dbReference type="GO" id="GO:0016787">
    <property type="term" value="F:hydrolase activity"/>
    <property type="evidence" value="ECO:0007669"/>
    <property type="project" value="InterPro"/>
</dbReference>
<dbReference type="AlphaFoldDB" id="A0A940YDK9"/>
<reference evidence="3 4" key="1">
    <citation type="submission" date="2021-04" db="EMBL/GenBank/DDBJ databases">
        <title>The genome sequence of Ideonella sp. 3Y2.</title>
        <authorList>
            <person name="Liu Y."/>
        </authorList>
    </citation>
    <scope>NUCLEOTIDE SEQUENCE [LARGE SCALE GENOMIC DNA]</scope>
    <source>
        <strain evidence="3 4">3Y2</strain>
    </source>
</reference>
<dbReference type="EMBL" id="JAGQDD010000005">
    <property type="protein sequence ID" value="MBQ0930672.1"/>
    <property type="molecule type" value="Genomic_DNA"/>
</dbReference>
<keyword evidence="4" id="KW-1185">Reference proteome</keyword>
<accession>A0A940YDK9</accession>